<gene>
    <name evidence="2" type="ORF">ikelab_16900</name>
</gene>
<dbReference type="SMART" id="SM00470">
    <property type="entry name" value="ParB"/>
    <property type="match status" value="1"/>
</dbReference>
<dbReference type="Gene3D" id="3.90.1530.10">
    <property type="entry name" value="Conserved hypothetical protein from pyrococcus furiosus pfu- 392566-001, ParB domain"/>
    <property type="match status" value="1"/>
</dbReference>
<organism evidence="2 3">
    <name type="scientific">Lactococcus garvieae</name>
    <dbReference type="NCBI Taxonomy" id="1363"/>
    <lineage>
        <taxon>Bacteria</taxon>
        <taxon>Bacillati</taxon>
        <taxon>Bacillota</taxon>
        <taxon>Bacilli</taxon>
        <taxon>Lactobacillales</taxon>
        <taxon>Streptococcaceae</taxon>
        <taxon>Lactococcus</taxon>
    </lineage>
</organism>
<evidence type="ECO:0000313" key="2">
    <source>
        <dbReference type="EMBL" id="GFO52415.1"/>
    </source>
</evidence>
<dbReference type="InterPro" id="IPR050336">
    <property type="entry name" value="Chromosome_partition/occlusion"/>
</dbReference>
<dbReference type="CDD" id="cd16406">
    <property type="entry name" value="ParB_N_like"/>
    <property type="match status" value="1"/>
</dbReference>
<feature type="domain" description="ParB-like N-terminal" evidence="1">
    <location>
        <begin position="24"/>
        <end position="116"/>
    </location>
</feature>
<dbReference type="SUPFAM" id="SSF110849">
    <property type="entry name" value="ParB/Sulfiredoxin"/>
    <property type="match status" value="1"/>
</dbReference>
<dbReference type="InterPro" id="IPR036086">
    <property type="entry name" value="ParB/Sulfiredoxin_sf"/>
</dbReference>
<name>A0A6L2ZXJ5_9LACT</name>
<reference evidence="2 3" key="1">
    <citation type="submission" date="2020-06" db="EMBL/GenBank/DDBJ databases">
        <title>Draft genome sequence of Lactic acid bacteria from Okinawan-style tofu.</title>
        <authorList>
            <person name="Takara I."/>
            <person name="Ikematsu S."/>
        </authorList>
    </citation>
    <scope>NUCLEOTIDE SEQUENCE [LARGE SCALE GENOMIC DNA]</scope>
    <source>
        <strain evidence="3">lg38</strain>
    </source>
</reference>
<evidence type="ECO:0000313" key="3">
    <source>
        <dbReference type="Proteomes" id="UP000504756"/>
    </source>
</evidence>
<dbReference type="PANTHER" id="PTHR33375">
    <property type="entry name" value="CHROMOSOME-PARTITIONING PROTEIN PARB-RELATED"/>
    <property type="match status" value="1"/>
</dbReference>
<dbReference type="Proteomes" id="UP000504756">
    <property type="component" value="Unassembled WGS sequence"/>
</dbReference>
<proteinExistence type="predicted"/>
<dbReference type="GO" id="GO:0005694">
    <property type="term" value="C:chromosome"/>
    <property type="evidence" value="ECO:0007669"/>
    <property type="project" value="TreeGrafter"/>
</dbReference>
<dbReference type="InterPro" id="IPR003115">
    <property type="entry name" value="ParB_N"/>
</dbReference>
<sequence length="240" mass="27749">MANDFGFTDLIKKDEHERKKTNTKNIPVDEIKENENNNYELVDIDKLATSIEELGLLQPLLVKKRGKFEYELIAGHRRFTAIKKLIEDDKLPSDYEVLSKIIDSSENEIITRLKLHETNLQTRSLLNMEESEKISVVEDYMNLIEQAKKQGIEVNGKPIKGKTRELVAERFGVSHYTAQKIIRKVKEGGEKEKPKKVKSVSTVTQLKKIVKQIEKLEFENTEEETKIKEGIIKLLEEKAK</sequence>
<dbReference type="Pfam" id="PF02195">
    <property type="entry name" value="ParB_N"/>
    <property type="match status" value="1"/>
</dbReference>
<accession>A0A6L2ZXJ5</accession>
<dbReference type="PANTHER" id="PTHR33375:SF1">
    <property type="entry name" value="CHROMOSOME-PARTITIONING PROTEIN PARB-RELATED"/>
    <property type="match status" value="1"/>
</dbReference>
<comment type="caution">
    <text evidence="2">The sequence shown here is derived from an EMBL/GenBank/DDBJ whole genome shotgun (WGS) entry which is preliminary data.</text>
</comment>
<dbReference type="AlphaFoldDB" id="A0A6L2ZXJ5"/>
<protein>
    <recommendedName>
        <fullName evidence="1">ParB-like N-terminal domain-containing protein</fullName>
    </recommendedName>
</protein>
<dbReference type="RefSeq" id="WP_017371033.1">
    <property type="nucleotide sequence ID" value="NZ_BLXU01000010.1"/>
</dbReference>
<evidence type="ECO:0000259" key="1">
    <source>
        <dbReference type="SMART" id="SM00470"/>
    </source>
</evidence>
<dbReference type="GO" id="GO:0007059">
    <property type="term" value="P:chromosome segregation"/>
    <property type="evidence" value="ECO:0007669"/>
    <property type="project" value="TreeGrafter"/>
</dbReference>
<dbReference type="EMBL" id="BLXU01000010">
    <property type="protein sequence ID" value="GFO52415.1"/>
    <property type="molecule type" value="Genomic_DNA"/>
</dbReference>